<protein>
    <submittedName>
        <fullName evidence="1">F0F1-type ATP synthase membrane subunit c/vacuolar-type H+-ATPase subunit K</fullName>
    </submittedName>
</protein>
<reference evidence="1 2" key="1">
    <citation type="submission" date="2020-08" db="EMBL/GenBank/DDBJ databases">
        <title>Genomic Encyclopedia of Type Strains, Phase IV (KMG-IV): sequencing the most valuable type-strain genomes for metagenomic binning, comparative biology and taxonomic classification.</title>
        <authorList>
            <person name="Goeker M."/>
        </authorList>
    </citation>
    <scope>NUCLEOTIDE SEQUENCE [LARGE SCALE GENOMIC DNA]</scope>
    <source>
        <strain evidence="1 2">DSM 23240</strain>
    </source>
</reference>
<evidence type="ECO:0000313" key="1">
    <source>
        <dbReference type="EMBL" id="MBB5198652.1"/>
    </source>
</evidence>
<dbReference type="EMBL" id="JACHHQ010000001">
    <property type="protein sequence ID" value="MBB5198652.1"/>
    <property type="molecule type" value="Genomic_DNA"/>
</dbReference>
<gene>
    <name evidence="1" type="ORF">HNR39_000462</name>
</gene>
<dbReference type="AlphaFoldDB" id="A0A840RNH8"/>
<proteinExistence type="predicted"/>
<evidence type="ECO:0000313" key="2">
    <source>
        <dbReference type="Proteomes" id="UP000571084"/>
    </source>
</evidence>
<dbReference type="Proteomes" id="UP000571084">
    <property type="component" value="Unassembled WGS sequence"/>
</dbReference>
<keyword evidence="2" id="KW-1185">Reference proteome</keyword>
<organism evidence="1 2">
    <name type="scientific">Glaciimonas immobilis</name>
    <dbReference type="NCBI Taxonomy" id="728004"/>
    <lineage>
        <taxon>Bacteria</taxon>
        <taxon>Pseudomonadati</taxon>
        <taxon>Pseudomonadota</taxon>
        <taxon>Betaproteobacteria</taxon>
        <taxon>Burkholderiales</taxon>
        <taxon>Oxalobacteraceae</taxon>
        <taxon>Glaciimonas</taxon>
    </lineage>
</organism>
<accession>A0A840RNH8</accession>
<name>A0A840RNH8_9BURK</name>
<sequence length="32" mass="3340">MKAHLKTFGAGLLCGFVMFAPAFAVALGWVKG</sequence>
<comment type="caution">
    <text evidence="1">The sequence shown here is derived from an EMBL/GenBank/DDBJ whole genome shotgun (WGS) entry which is preliminary data.</text>
</comment>